<evidence type="ECO:0000256" key="4">
    <source>
        <dbReference type="ARBA" id="ARBA00022741"/>
    </source>
</evidence>
<keyword evidence="3" id="KW-0808">Transferase</keyword>
<evidence type="ECO:0000256" key="3">
    <source>
        <dbReference type="ARBA" id="ARBA00022679"/>
    </source>
</evidence>
<evidence type="ECO:0000256" key="8">
    <source>
        <dbReference type="SAM" id="MobiDB-lite"/>
    </source>
</evidence>
<keyword evidence="9" id="KW-1133">Transmembrane helix</keyword>
<accession>A0ABW6WJ15</accession>
<keyword evidence="9" id="KW-0472">Membrane</keyword>
<dbReference type="InterPro" id="IPR000719">
    <property type="entry name" value="Prot_kinase_dom"/>
</dbReference>
<evidence type="ECO:0000256" key="9">
    <source>
        <dbReference type="SAM" id="Phobius"/>
    </source>
</evidence>
<sequence>MAVRRMLIAGRYRLLEPVGSGGMGRVWLARDEMLDRDVAVKEFVPPDWMTDDEKTRLRDRTLREARSAGRLNHPHVVRVYDVVHAEGLPWIVMEYVPSRSLHQVINEDGPYSPVAAARIGLSVLDALSAAHRAGVLHRDVKPHNVLIGTDGRVVLTDFGLATFVDDGSVTGPGLVVGSPQYVSPERARDGASTVESDMWSLGATLYAAVEGRSPYARETAMATLMALATEPPDPPDKAGMLGPVLIGLLRHDPATRLTASEVERRLRMVVASAPGGGGVPAPRRARVATSTASPVAVRTVPAQRVSSAPGSPAPGSSAPGSSAPGSPAPVSPAPPEPPRDPPPRRLRVRNLLLVCGFAGVLLIAAGGYILHRTDVQVARPSPSVVASTAPAFVVVGFSPASCSGPSPSNALRLPQKGASTGVNGWSLTPGWSYFDDGSGFHMPVPDSWTFTKSGTMYCFRDPEGDRVLSLDTGRNPAGDPVTACRNEAARLVAAGALPGYSQISIEKRPLLNRAADWEYRYLDPAGTLLHAQTRWFASNGHGYALSWATREIDWTSDLGKINMVLSTFYTDRPS</sequence>
<dbReference type="RefSeq" id="WP_040434201.1">
    <property type="nucleotide sequence ID" value="NZ_JBIAZU010000005.1"/>
</dbReference>
<dbReference type="InterPro" id="IPR011009">
    <property type="entry name" value="Kinase-like_dom_sf"/>
</dbReference>
<organism evidence="11 12">
    <name type="scientific">Paractinoplanes globisporus</name>
    <dbReference type="NCBI Taxonomy" id="113565"/>
    <lineage>
        <taxon>Bacteria</taxon>
        <taxon>Bacillati</taxon>
        <taxon>Actinomycetota</taxon>
        <taxon>Actinomycetes</taxon>
        <taxon>Micromonosporales</taxon>
        <taxon>Micromonosporaceae</taxon>
        <taxon>Paractinoplanes</taxon>
    </lineage>
</organism>
<gene>
    <name evidence="11" type="ORF">ACFY35_27995</name>
</gene>
<keyword evidence="9" id="KW-0812">Transmembrane</keyword>
<dbReference type="PROSITE" id="PS50011">
    <property type="entry name" value="PROTEIN_KINASE_DOM"/>
    <property type="match status" value="1"/>
</dbReference>
<dbReference type="GO" id="GO:0016301">
    <property type="term" value="F:kinase activity"/>
    <property type="evidence" value="ECO:0007669"/>
    <property type="project" value="UniProtKB-KW"/>
</dbReference>
<feature type="compositionally biased region" description="Pro residues" evidence="8">
    <location>
        <begin position="326"/>
        <end position="336"/>
    </location>
</feature>
<dbReference type="SMART" id="SM00220">
    <property type="entry name" value="S_TKc"/>
    <property type="match status" value="1"/>
</dbReference>
<dbReference type="Pfam" id="PF00069">
    <property type="entry name" value="Pkinase"/>
    <property type="match status" value="1"/>
</dbReference>
<dbReference type="Gene3D" id="1.10.510.10">
    <property type="entry name" value="Transferase(Phosphotransferase) domain 1"/>
    <property type="match status" value="1"/>
</dbReference>
<evidence type="ECO:0000259" key="10">
    <source>
        <dbReference type="PROSITE" id="PS50011"/>
    </source>
</evidence>
<dbReference type="InterPro" id="IPR017441">
    <property type="entry name" value="Protein_kinase_ATP_BS"/>
</dbReference>
<dbReference type="PANTHER" id="PTHR43289">
    <property type="entry name" value="MITOGEN-ACTIVATED PROTEIN KINASE KINASE KINASE 20-RELATED"/>
    <property type="match status" value="1"/>
</dbReference>
<feature type="transmembrane region" description="Helical" evidence="9">
    <location>
        <begin position="351"/>
        <end position="370"/>
    </location>
</feature>
<dbReference type="Proteomes" id="UP001602245">
    <property type="component" value="Unassembled WGS sequence"/>
</dbReference>
<evidence type="ECO:0000256" key="7">
    <source>
        <dbReference type="PROSITE-ProRule" id="PRU10141"/>
    </source>
</evidence>
<dbReference type="Gene3D" id="3.30.200.20">
    <property type="entry name" value="Phosphorylase Kinase, domain 1"/>
    <property type="match status" value="1"/>
</dbReference>
<keyword evidence="4 7" id="KW-0547">Nucleotide-binding</keyword>
<dbReference type="SUPFAM" id="SSF56112">
    <property type="entry name" value="Protein kinase-like (PK-like)"/>
    <property type="match status" value="1"/>
</dbReference>
<feature type="compositionally biased region" description="Low complexity" evidence="8">
    <location>
        <begin position="306"/>
        <end position="325"/>
    </location>
</feature>
<evidence type="ECO:0000313" key="11">
    <source>
        <dbReference type="EMBL" id="MFF5293293.1"/>
    </source>
</evidence>
<comment type="caution">
    <text evidence="11">The sequence shown here is derived from an EMBL/GenBank/DDBJ whole genome shotgun (WGS) entry which is preliminary data.</text>
</comment>
<keyword evidence="6 7" id="KW-0067">ATP-binding</keyword>
<feature type="domain" description="Protein kinase" evidence="10">
    <location>
        <begin position="12"/>
        <end position="270"/>
    </location>
</feature>
<evidence type="ECO:0000256" key="1">
    <source>
        <dbReference type="ARBA" id="ARBA00012513"/>
    </source>
</evidence>
<evidence type="ECO:0000313" key="12">
    <source>
        <dbReference type="Proteomes" id="UP001602245"/>
    </source>
</evidence>
<feature type="binding site" evidence="7">
    <location>
        <position position="41"/>
    </location>
    <ligand>
        <name>ATP</name>
        <dbReference type="ChEBI" id="CHEBI:30616"/>
    </ligand>
</feature>
<dbReference type="CDD" id="cd14014">
    <property type="entry name" value="STKc_PknB_like"/>
    <property type="match status" value="1"/>
</dbReference>
<evidence type="ECO:0000256" key="6">
    <source>
        <dbReference type="ARBA" id="ARBA00022840"/>
    </source>
</evidence>
<dbReference type="InterPro" id="IPR008271">
    <property type="entry name" value="Ser/Thr_kinase_AS"/>
</dbReference>
<dbReference type="PROSITE" id="PS00108">
    <property type="entry name" value="PROTEIN_KINASE_ST"/>
    <property type="match status" value="1"/>
</dbReference>
<protein>
    <recommendedName>
        <fullName evidence="1">non-specific serine/threonine protein kinase</fullName>
        <ecNumber evidence="1">2.7.11.1</ecNumber>
    </recommendedName>
</protein>
<reference evidence="11 12" key="1">
    <citation type="submission" date="2024-10" db="EMBL/GenBank/DDBJ databases">
        <title>The Natural Products Discovery Center: Release of the First 8490 Sequenced Strains for Exploring Actinobacteria Biosynthetic Diversity.</title>
        <authorList>
            <person name="Kalkreuter E."/>
            <person name="Kautsar S.A."/>
            <person name="Yang D."/>
            <person name="Bader C.D."/>
            <person name="Teijaro C.N."/>
            <person name="Fluegel L."/>
            <person name="Davis C.M."/>
            <person name="Simpson J.R."/>
            <person name="Lauterbach L."/>
            <person name="Steele A.D."/>
            <person name="Gui C."/>
            <person name="Meng S."/>
            <person name="Li G."/>
            <person name="Viehrig K."/>
            <person name="Ye F."/>
            <person name="Su P."/>
            <person name="Kiefer A.F."/>
            <person name="Nichols A."/>
            <person name="Cepeda A.J."/>
            <person name="Yan W."/>
            <person name="Fan B."/>
            <person name="Jiang Y."/>
            <person name="Adhikari A."/>
            <person name="Zheng C.-J."/>
            <person name="Schuster L."/>
            <person name="Cowan T.M."/>
            <person name="Smanski M.J."/>
            <person name="Chevrette M.G."/>
            <person name="De Carvalho L.P.S."/>
            <person name="Shen B."/>
        </authorList>
    </citation>
    <scope>NUCLEOTIDE SEQUENCE [LARGE SCALE GENOMIC DNA]</scope>
    <source>
        <strain evidence="11 12">NPDC000087</strain>
    </source>
</reference>
<dbReference type="PANTHER" id="PTHR43289:SF6">
    <property type="entry name" value="SERINE_THREONINE-PROTEIN KINASE NEKL-3"/>
    <property type="match status" value="1"/>
</dbReference>
<evidence type="ECO:0000256" key="5">
    <source>
        <dbReference type="ARBA" id="ARBA00022777"/>
    </source>
</evidence>
<dbReference type="EMBL" id="JBIAZU010000005">
    <property type="protein sequence ID" value="MFF5293293.1"/>
    <property type="molecule type" value="Genomic_DNA"/>
</dbReference>
<name>A0ABW6WJ15_9ACTN</name>
<keyword evidence="2" id="KW-0723">Serine/threonine-protein kinase</keyword>
<proteinExistence type="predicted"/>
<evidence type="ECO:0000256" key="2">
    <source>
        <dbReference type="ARBA" id="ARBA00022527"/>
    </source>
</evidence>
<dbReference type="PROSITE" id="PS00107">
    <property type="entry name" value="PROTEIN_KINASE_ATP"/>
    <property type="match status" value="1"/>
</dbReference>
<dbReference type="EC" id="2.7.11.1" evidence="1"/>
<feature type="region of interest" description="Disordered" evidence="8">
    <location>
        <begin position="272"/>
        <end position="344"/>
    </location>
</feature>
<keyword evidence="12" id="KW-1185">Reference proteome</keyword>
<keyword evidence="5 11" id="KW-0418">Kinase</keyword>